<sequence>MQDVHQMIIIIISANSSSGTYISVMHNLDF</sequence>
<comment type="caution">
    <text evidence="1">The sequence shown here is derived from an EMBL/GenBank/DDBJ whole genome shotgun (WGS) entry which is preliminary data.</text>
</comment>
<keyword evidence="2" id="KW-1185">Reference proteome</keyword>
<dbReference type="Proteomes" id="UP000055024">
    <property type="component" value="Unassembled WGS sequence"/>
</dbReference>
<name>A0A0V1DSC4_9BILA</name>
<evidence type="ECO:0000313" key="2">
    <source>
        <dbReference type="Proteomes" id="UP000055024"/>
    </source>
</evidence>
<proteinExistence type="predicted"/>
<evidence type="ECO:0000313" key="1">
    <source>
        <dbReference type="EMBL" id="KRY64315.1"/>
    </source>
</evidence>
<protein>
    <submittedName>
        <fullName evidence="1">Uncharacterized protein</fullName>
    </submittedName>
</protein>
<accession>A0A0V1DSC4</accession>
<dbReference type="EMBL" id="JYDP01007901">
    <property type="protein sequence ID" value="KRY64315.1"/>
    <property type="molecule type" value="Genomic_DNA"/>
</dbReference>
<gene>
    <name evidence="1" type="ORF">T11_10887</name>
</gene>
<reference evidence="1 2" key="1">
    <citation type="submission" date="2015-01" db="EMBL/GenBank/DDBJ databases">
        <title>Evolution of Trichinella species and genotypes.</title>
        <authorList>
            <person name="Korhonen P.K."/>
            <person name="Edoardo P."/>
            <person name="Giuseppe L.R."/>
            <person name="Gasser R.B."/>
        </authorList>
    </citation>
    <scope>NUCLEOTIDE SEQUENCE [LARGE SCALE GENOMIC DNA]</scope>
    <source>
        <strain evidence="1">ISS1029</strain>
    </source>
</reference>
<dbReference type="AlphaFoldDB" id="A0A0V1DSC4"/>
<organism evidence="1 2">
    <name type="scientific">Trichinella zimbabwensis</name>
    <dbReference type="NCBI Taxonomy" id="268475"/>
    <lineage>
        <taxon>Eukaryota</taxon>
        <taxon>Metazoa</taxon>
        <taxon>Ecdysozoa</taxon>
        <taxon>Nematoda</taxon>
        <taxon>Enoplea</taxon>
        <taxon>Dorylaimia</taxon>
        <taxon>Trichinellida</taxon>
        <taxon>Trichinellidae</taxon>
        <taxon>Trichinella</taxon>
    </lineage>
</organism>